<keyword evidence="1" id="KW-0175">Coiled coil</keyword>
<reference evidence="2 3" key="1">
    <citation type="journal article" date="2011" name="Proc. Natl. Acad. Sci. U.S.A.">
        <title>Genetic diversity and population structure of the endangered marsupial Sarcophilus harrisii (Tasmanian devil).</title>
        <authorList>
            <person name="Miller W."/>
            <person name="Hayes V.M."/>
            <person name="Ratan A."/>
            <person name="Petersen D.C."/>
            <person name="Wittekindt N.E."/>
            <person name="Miller J."/>
            <person name="Walenz B."/>
            <person name="Knight J."/>
            <person name="Qi J."/>
            <person name="Zhao F."/>
            <person name="Wang Q."/>
            <person name="Bedoya-Reina O.C."/>
            <person name="Katiyar N."/>
            <person name="Tomsho L.P."/>
            <person name="Kasson L.M."/>
            <person name="Hardie R.A."/>
            <person name="Woodbridge P."/>
            <person name="Tindall E.A."/>
            <person name="Bertelsen M.F."/>
            <person name="Dixon D."/>
            <person name="Pyecroft S."/>
            <person name="Helgen K.M."/>
            <person name="Lesk A.M."/>
            <person name="Pringle T.H."/>
            <person name="Patterson N."/>
            <person name="Zhang Y."/>
            <person name="Kreiss A."/>
            <person name="Woods G.M."/>
            <person name="Jones M.E."/>
            <person name="Schuster S.C."/>
        </authorList>
    </citation>
    <scope>NUCLEOTIDE SEQUENCE [LARGE SCALE GENOMIC DNA]</scope>
</reference>
<dbReference type="Ensembl" id="ENSSHAT00000003441.2">
    <property type="protein sequence ID" value="ENSSHAP00000003405.2"/>
    <property type="gene ID" value="ENSSHAG00000002994.2"/>
</dbReference>
<feature type="coiled-coil region" evidence="1">
    <location>
        <begin position="568"/>
        <end position="626"/>
    </location>
</feature>
<evidence type="ECO:0008006" key="4">
    <source>
        <dbReference type="Google" id="ProtNLM"/>
    </source>
</evidence>
<name>G3VJQ0_SARHA</name>
<protein>
    <recommendedName>
        <fullName evidence="4">Coiled-coil domain-containing protein 178</fullName>
    </recommendedName>
</protein>
<dbReference type="Proteomes" id="UP000007648">
    <property type="component" value="Unassembled WGS sequence"/>
</dbReference>
<dbReference type="InterPro" id="IPR038826">
    <property type="entry name" value="CCDC178"/>
</dbReference>
<feature type="coiled-coil region" evidence="1">
    <location>
        <begin position="237"/>
        <end position="264"/>
    </location>
</feature>
<proteinExistence type="predicted"/>
<evidence type="ECO:0000313" key="2">
    <source>
        <dbReference type="Ensembl" id="ENSSHAP00000003405.2"/>
    </source>
</evidence>
<accession>G3VJQ0</accession>
<dbReference type="PANTHER" id="PTHR35088:SF1">
    <property type="entry name" value="COILED-COIL DOMAIN-CONTAINING PROTEIN 178"/>
    <property type="match status" value="1"/>
</dbReference>
<feature type="coiled-coil region" evidence="1">
    <location>
        <begin position="325"/>
        <end position="475"/>
    </location>
</feature>
<reference evidence="2" key="3">
    <citation type="submission" date="2025-09" db="UniProtKB">
        <authorList>
            <consortium name="Ensembl"/>
        </authorList>
    </citation>
    <scope>IDENTIFICATION</scope>
</reference>
<gene>
    <name evidence="2" type="primary">CCDC178</name>
</gene>
<evidence type="ECO:0000256" key="1">
    <source>
        <dbReference type="SAM" id="Coils"/>
    </source>
</evidence>
<evidence type="ECO:0000313" key="3">
    <source>
        <dbReference type="Proteomes" id="UP000007648"/>
    </source>
</evidence>
<sequence length="766" mass="91186">MSDKISYYKFKNLRPSQMLLQALALIQQNEDIEEALRQIRILSRNRGKKTTVELLKLLTAYCDEKFDLDKELKELETIPPKKHDDFLLGYPTRRISCAVVNTPSPCVNKTVGHIEDLEIKIEECFHQFECLLRERFESPIKVQEIEGYIFPKPSDFHARFFTKEDGNLKHQTVTVLADAIHLIRTLETDRKDAADALIEQRLRKRLICSKIDGLSFWRLQKLPFAVQQEHETCSSEILELQGNLEKEMQKLKKLKNLVSKEEATTMTLKRDVQFMKEHKPLLEEKLFVETEILRKLYEKRDEALASCQAVRDALDQILFQYQLTIRMSKKEKERMVRDLKVAEENLDRTEKDLKNTQQVFKHYCTEVEKVKKSLDLQKEELHFLRKNRQETRTKVNELTTKLIELKKVVYLNSEKIKKLEEECETSLNEYQDAKKLWTSEIRKLQNEFAIVFRKADSLMKKNKLIEKENQAAVQKIRNSISKKRDHIMNVHELKILKSQYDETFEKLLRDIAHVTNIYNITKVKTDEWEQRLMEERKKFMLLEAYFKKLIRDQTGLAIMIKNRMETVMAEHEEQKRYMEVKKEDALQALSEMEAPFQELLEEVARVKELKDEQIETIQALEVHKEEVVRRRTQIQMEYVQRKSEMLEAIVTSKKRRVTLAKEIELAKTTIVTLTKEIKHTKEELETKRDEKIFLDEKLGKLREIYEFAKYNRSNYKELFDMLIDELKILEVRMSQERKALDNSLMSRKEILQTKTESNKVVVKQIR</sequence>
<dbReference type="eggNOG" id="ENOG502R7DC">
    <property type="taxonomic scope" value="Eukaryota"/>
</dbReference>
<reference evidence="2" key="2">
    <citation type="submission" date="2025-08" db="UniProtKB">
        <authorList>
            <consortium name="Ensembl"/>
        </authorList>
    </citation>
    <scope>IDENTIFICATION</scope>
</reference>
<dbReference type="PANTHER" id="PTHR35088">
    <property type="entry name" value="COILED-COIL DOMAIN-CONTAINING PROTEIN 178"/>
    <property type="match status" value="1"/>
</dbReference>
<dbReference type="GeneTree" id="ENSGT00940000166855"/>
<organism evidence="2 3">
    <name type="scientific">Sarcophilus harrisii</name>
    <name type="common">Tasmanian devil</name>
    <name type="synonym">Sarcophilus laniarius</name>
    <dbReference type="NCBI Taxonomy" id="9305"/>
    <lineage>
        <taxon>Eukaryota</taxon>
        <taxon>Metazoa</taxon>
        <taxon>Chordata</taxon>
        <taxon>Craniata</taxon>
        <taxon>Vertebrata</taxon>
        <taxon>Euteleostomi</taxon>
        <taxon>Mammalia</taxon>
        <taxon>Metatheria</taxon>
        <taxon>Dasyuromorphia</taxon>
        <taxon>Dasyuridae</taxon>
        <taxon>Sarcophilus</taxon>
    </lineage>
</organism>
<keyword evidence="3" id="KW-1185">Reference proteome</keyword>
<dbReference type="AlphaFoldDB" id="G3VJQ0"/>
<feature type="coiled-coil region" evidence="1">
    <location>
        <begin position="663"/>
        <end position="697"/>
    </location>
</feature>
<dbReference type="HOGENOM" id="CLU_083514_0_0_1"/>